<accession>A0A2S8FJW0</accession>
<sequence length="269" mass="30146">MASFLPIFSLLLVIVISLMVVRVATMALVLTGISQQLAQFQARSAFTGSGFTTSESDRVVQHPVRRKIIMMLMLLGNAGIVTAVSSLMLSFVHAGSETSSYLWIRFGFLAGGIFVLWIISRSEWVDKRLNNLVEMALRRWTDLEVCDYSNLLHLGHGYTVVEMEVEKEDWLAERELAALRLSEEGVLVLGVDRPGSDYIGAPRGFTKLQAGDTVILYGPSEILMNLDERRAGSSGNWDHHKAVDRHLQAKREQEEQELEREAEPEQPTN</sequence>
<evidence type="ECO:0000313" key="4">
    <source>
        <dbReference type="EMBL" id="PQO32431.1"/>
    </source>
</evidence>
<dbReference type="Proteomes" id="UP000238322">
    <property type="component" value="Unassembled WGS sequence"/>
</dbReference>
<evidence type="ECO:0000256" key="2">
    <source>
        <dbReference type="SAM" id="Phobius"/>
    </source>
</evidence>
<feature type="compositionally biased region" description="Basic and acidic residues" evidence="1">
    <location>
        <begin position="232"/>
        <end position="263"/>
    </location>
</feature>
<comment type="caution">
    <text evidence="4">The sequence shown here is derived from an EMBL/GenBank/DDBJ whole genome shotgun (WGS) entry which is preliminary data.</text>
</comment>
<dbReference type="RefSeq" id="WP_105331443.1">
    <property type="nucleotide sequence ID" value="NZ_PUHY01000012.1"/>
</dbReference>
<dbReference type="EMBL" id="PUHY01000012">
    <property type="protein sequence ID" value="PQO32431.1"/>
    <property type="molecule type" value="Genomic_DNA"/>
</dbReference>
<dbReference type="OrthoDB" id="369355at2"/>
<keyword evidence="2" id="KW-1133">Transmembrane helix</keyword>
<feature type="transmembrane region" description="Helical" evidence="2">
    <location>
        <begin position="100"/>
        <end position="119"/>
    </location>
</feature>
<dbReference type="PROSITE" id="PS51202">
    <property type="entry name" value="RCK_C"/>
    <property type="match status" value="1"/>
</dbReference>
<dbReference type="SUPFAM" id="SSF116726">
    <property type="entry name" value="TrkA C-terminal domain-like"/>
    <property type="match status" value="1"/>
</dbReference>
<feature type="transmembrane region" description="Helical" evidence="2">
    <location>
        <begin position="68"/>
        <end position="94"/>
    </location>
</feature>
<name>A0A2S8FJW0_9BACT</name>
<feature type="region of interest" description="Disordered" evidence="1">
    <location>
        <begin position="232"/>
        <end position="269"/>
    </location>
</feature>
<reference evidence="4 5" key="1">
    <citation type="submission" date="2018-02" db="EMBL/GenBank/DDBJ databases">
        <title>Comparative genomes isolates from brazilian mangrove.</title>
        <authorList>
            <person name="Araujo J.E."/>
            <person name="Taketani R.G."/>
            <person name="Silva M.C.P."/>
            <person name="Loureco M.V."/>
            <person name="Andreote F.D."/>
        </authorList>
    </citation>
    <scope>NUCLEOTIDE SEQUENCE [LARGE SCALE GENOMIC DNA]</scope>
    <source>
        <strain evidence="4 5">Hex-1 MGV</strain>
    </source>
</reference>
<dbReference type="GO" id="GO:0008324">
    <property type="term" value="F:monoatomic cation transmembrane transporter activity"/>
    <property type="evidence" value="ECO:0007669"/>
    <property type="project" value="InterPro"/>
</dbReference>
<dbReference type="Gene3D" id="3.30.70.1450">
    <property type="entry name" value="Regulator of K+ conductance, C-terminal domain"/>
    <property type="match status" value="1"/>
</dbReference>
<evidence type="ECO:0000259" key="3">
    <source>
        <dbReference type="PROSITE" id="PS51202"/>
    </source>
</evidence>
<dbReference type="InterPro" id="IPR036721">
    <property type="entry name" value="RCK_C_sf"/>
</dbReference>
<keyword evidence="2" id="KW-0812">Transmembrane</keyword>
<dbReference type="InterPro" id="IPR006037">
    <property type="entry name" value="RCK_C"/>
</dbReference>
<keyword evidence="2" id="KW-0472">Membrane</keyword>
<dbReference type="AlphaFoldDB" id="A0A2S8FJW0"/>
<evidence type="ECO:0000313" key="5">
    <source>
        <dbReference type="Proteomes" id="UP000238322"/>
    </source>
</evidence>
<feature type="transmembrane region" description="Helical" evidence="2">
    <location>
        <begin position="6"/>
        <end position="33"/>
    </location>
</feature>
<dbReference type="Pfam" id="PF02080">
    <property type="entry name" value="TrkA_C"/>
    <property type="match status" value="1"/>
</dbReference>
<evidence type="ECO:0000256" key="1">
    <source>
        <dbReference type="SAM" id="MobiDB-lite"/>
    </source>
</evidence>
<organism evidence="4 5">
    <name type="scientific">Blastopirellula marina</name>
    <dbReference type="NCBI Taxonomy" id="124"/>
    <lineage>
        <taxon>Bacteria</taxon>
        <taxon>Pseudomonadati</taxon>
        <taxon>Planctomycetota</taxon>
        <taxon>Planctomycetia</taxon>
        <taxon>Pirellulales</taxon>
        <taxon>Pirellulaceae</taxon>
        <taxon>Blastopirellula</taxon>
    </lineage>
</organism>
<proteinExistence type="predicted"/>
<protein>
    <submittedName>
        <fullName evidence="4">Potassium transporter TrkA</fullName>
    </submittedName>
</protein>
<dbReference type="GO" id="GO:0006813">
    <property type="term" value="P:potassium ion transport"/>
    <property type="evidence" value="ECO:0007669"/>
    <property type="project" value="InterPro"/>
</dbReference>
<feature type="domain" description="RCK C-terminal" evidence="3">
    <location>
        <begin position="146"/>
        <end position="232"/>
    </location>
</feature>
<gene>
    <name evidence="4" type="ORF">C5Y83_19625</name>
</gene>